<evidence type="ECO:0000256" key="2">
    <source>
        <dbReference type="ARBA" id="ARBA00022490"/>
    </source>
</evidence>
<dbReference type="InterPro" id="IPR041471">
    <property type="entry name" value="UvrB_inter"/>
</dbReference>
<dbReference type="Pfam" id="PF00271">
    <property type="entry name" value="Helicase_C"/>
    <property type="match status" value="1"/>
</dbReference>
<keyword evidence="9 13" id="KW-0234">DNA repair</keyword>
<evidence type="ECO:0000256" key="8">
    <source>
        <dbReference type="ARBA" id="ARBA00023125"/>
    </source>
</evidence>
<keyword evidence="7 13" id="KW-0067">ATP-binding</keyword>
<evidence type="ECO:0000259" key="14">
    <source>
        <dbReference type="PROSITE" id="PS51192"/>
    </source>
</evidence>
<dbReference type="GO" id="GO:0016787">
    <property type="term" value="F:hydrolase activity"/>
    <property type="evidence" value="ECO:0007669"/>
    <property type="project" value="UniProtKB-KW"/>
</dbReference>
<comment type="similarity">
    <text evidence="11 13">In the C-terminal section; belongs to the helicase family. RecG subfamily.</text>
</comment>
<dbReference type="GO" id="GO:0005524">
    <property type="term" value="F:ATP binding"/>
    <property type="evidence" value="ECO:0007669"/>
    <property type="project" value="UniProtKB-UniRule"/>
</dbReference>
<dbReference type="GO" id="GO:0003678">
    <property type="term" value="F:DNA helicase activity"/>
    <property type="evidence" value="ECO:0007669"/>
    <property type="project" value="TreeGrafter"/>
</dbReference>
<reference evidence="16" key="2">
    <citation type="submission" date="2021-04" db="EMBL/GenBank/DDBJ databases">
        <authorList>
            <person name="Gilroy R."/>
        </authorList>
    </citation>
    <scope>NUCLEOTIDE SEQUENCE</scope>
    <source>
        <strain evidence="16">CHK180-15479</strain>
    </source>
</reference>
<dbReference type="Pfam" id="PF17757">
    <property type="entry name" value="UvrB_inter"/>
    <property type="match status" value="1"/>
</dbReference>
<dbReference type="Gene3D" id="3.90.1150.50">
    <property type="entry name" value="Transcription-repair-coupling factor, D7 domain"/>
    <property type="match status" value="1"/>
</dbReference>
<keyword evidence="3 13" id="KW-0547">Nucleotide-binding</keyword>
<dbReference type="SUPFAM" id="SSF52540">
    <property type="entry name" value="P-loop containing nucleoside triphosphate hydrolases"/>
    <property type="match status" value="5"/>
</dbReference>
<dbReference type="InterPro" id="IPR014001">
    <property type="entry name" value="Helicase_ATP-bd"/>
</dbReference>
<comment type="caution">
    <text evidence="16">The sequence shown here is derived from an EMBL/GenBank/DDBJ whole genome shotgun (WGS) entry which is preliminary data.</text>
</comment>
<reference evidence="16" key="1">
    <citation type="journal article" date="2021" name="PeerJ">
        <title>Extensive microbial diversity within the chicken gut microbiome revealed by metagenomics and culture.</title>
        <authorList>
            <person name="Gilroy R."/>
            <person name="Ravi A."/>
            <person name="Getino M."/>
            <person name="Pursley I."/>
            <person name="Horton D.L."/>
            <person name="Alikhan N.F."/>
            <person name="Baker D."/>
            <person name="Gharbi K."/>
            <person name="Hall N."/>
            <person name="Watson M."/>
            <person name="Adriaenssens E.M."/>
            <person name="Foster-Nyarko E."/>
            <person name="Jarju S."/>
            <person name="Secka A."/>
            <person name="Antonio M."/>
            <person name="Oren A."/>
            <person name="Chaudhuri R.R."/>
            <person name="La Ragione R."/>
            <person name="Hildebrand F."/>
            <person name="Pallen M.J."/>
        </authorList>
    </citation>
    <scope>NUCLEOTIDE SEQUENCE</scope>
    <source>
        <strain evidence="16">CHK180-15479</strain>
    </source>
</reference>
<dbReference type="Gene3D" id="3.40.50.300">
    <property type="entry name" value="P-loop containing nucleotide triphosphate hydrolases"/>
    <property type="match status" value="2"/>
</dbReference>
<dbReference type="SMART" id="SM00982">
    <property type="entry name" value="TRCF"/>
    <property type="match status" value="1"/>
</dbReference>
<comment type="similarity">
    <text evidence="10 13">In the N-terminal section; belongs to the UvrB family.</text>
</comment>
<dbReference type="InterPro" id="IPR004576">
    <property type="entry name" value="Mfd"/>
</dbReference>
<dbReference type="SUPFAM" id="SSF141259">
    <property type="entry name" value="CarD-like"/>
    <property type="match status" value="1"/>
</dbReference>
<dbReference type="AlphaFoldDB" id="A0A9D2SI93"/>
<dbReference type="InterPro" id="IPR037235">
    <property type="entry name" value="TRCF-like_C_D7"/>
</dbReference>
<dbReference type="GO" id="GO:0003684">
    <property type="term" value="F:damaged DNA binding"/>
    <property type="evidence" value="ECO:0007669"/>
    <property type="project" value="InterPro"/>
</dbReference>
<evidence type="ECO:0000313" key="16">
    <source>
        <dbReference type="EMBL" id="HJC06174.1"/>
    </source>
</evidence>
<evidence type="ECO:0000256" key="12">
    <source>
        <dbReference type="ARBA" id="ARBA00070128"/>
    </source>
</evidence>
<dbReference type="InterPro" id="IPR005118">
    <property type="entry name" value="TRCF_C"/>
</dbReference>
<dbReference type="GO" id="GO:0000716">
    <property type="term" value="P:transcription-coupled nucleotide-excision repair, DNA damage recognition"/>
    <property type="evidence" value="ECO:0007669"/>
    <property type="project" value="UniProtKB-UniRule"/>
</dbReference>
<dbReference type="GO" id="GO:0005737">
    <property type="term" value="C:cytoplasm"/>
    <property type="evidence" value="ECO:0007669"/>
    <property type="project" value="UniProtKB-SubCell"/>
</dbReference>
<proteinExistence type="inferred from homology"/>
<comment type="subcellular location">
    <subcellularLocation>
        <location evidence="1 13">Cytoplasm</location>
    </subcellularLocation>
</comment>
<evidence type="ECO:0000256" key="5">
    <source>
        <dbReference type="ARBA" id="ARBA00022801"/>
    </source>
</evidence>
<evidence type="ECO:0000313" key="17">
    <source>
        <dbReference type="Proteomes" id="UP000823910"/>
    </source>
</evidence>
<protein>
    <recommendedName>
        <fullName evidence="12 13">Transcription-repair-coupling factor</fullName>
        <shortName evidence="13">TRCF</shortName>
        <ecNumber evidence="13">3.6.4.-</ecNumber>
    </recommendedName>
</protein>
<dbReference type="Gene3D" id="2.40.10.170">
    <property type="match status" value="1"/>
</dbReference>
<dbReference type="PROSITE" id="PS51192">
    <property type="entry name" value="HELICASE_ATP_BIND_1"/>
    <property type="match status" value="1"/>
</dbReference>
<dbReference type="PROSITE" id="PS51194">
    <property type="entry name" value="HELICASE_CTER"/>
    <property type="match status" value="1"/>
</dbReference>
<dbReference type="SMART" id="SM00490">
    <property type="entry name" value="HELICc"/>
    <property type="match status" value="1"/>
</dbReference>
<evidence type="ECO:0000256" key="7">
    <source>
        <dbReference type="ARBA" id="ARBA00022840"/>
    </source>
</evidence>
<dbReference type="InterPro" id="IPR036101">
    <property type="entry name" value="CarD-like/TRCF_RID_sf"/>
</dbReference>
<dbReference type="Pfam" id="PF03461">
    <property type="entry name" value="TRCF"/>
    <property type="match status" value="1"/>
</dbReference>
<dbReference type="PANTHER" id="PTHR47964">
    <property type="entry name" value="ATP-DEPENDENT DNA HELICASE HOMOLOG RECG, CHLOROPLASTIC"/>
    <property type="match status" value="1"/>
</dbReference>
<dbReference type="NCBIfam" id="TIGR00580">
    <property type="entry name" value="mfd"/>
    <property type="match status" value="1"/>
</dbReference>
<dbReference type="Gene3D" id="3.30.2060.10">
    <property type="entry name" value="Penicillin-binding protein 1b domain"/>
    <property type="match status" value="1"/>
</dbReference>
<dbReference type="InterPro" id="IPR047112">
    <property type="entry name" value="RecG/Mfd"/>
</dbReference>
<dbReference type="Pfam" id="PF00270">
    <property type="entry name" value="DEAD"/>
    <property type="match status" value="1"/>
</dbReference>
<dbReference type="InterPro" id="IPR011545">
    <property type="entry name" value="DEAD/DEAH_box_helicase_dom"/>
</dbReference>
<comment type="function">
    <text evidence="13">Couples transcription and DNA repair by recognizing RNA polymerase (RNAP) stalled at DNA lesions. Mediates ATP-dependent release of RNAP and its truncated transcript from the DNA, and recruitment of nucleotide excision repair machinery to the damaged site.</text>
</comment>
<dbReference type="Proteomes" id="UP000823910">
    <property type="component" value="Unassembled WGS sequence"/>
</dbReference>
<keyword evidence="5 13" id="KW-0378">Hydrolase</keyword>
<evidence type="ECO:0000256" key="9">
    <source>
        <dbReference type="ARBA" id="ARBA00023204"/>
    </source>
</evidence>
<keyword evidence="4 13" id="KW-0227">DNA damage</keyword>
<dbReference type="InterPro" id="IPR001650">
    <property type="entry name" value="Helicase_C-like"/>
</dbReference>
<keyword evidence="2 13" id="KW-0963">Cytoplasm</keyword>
<feature type="domain" description="Helicase C-terminal" evidence="15">
    <location>
        <begin position="845"/>
        <end position="1011"/>
    </location>
</feature>
<organism evidence="16 17">
    <name type="scientific">Candidatus Enterocloster excrementipullorum</name>
    <dbReference type="NCBI Taxonomy" id="2838559"/>
    <lineage>
        <taxon>Bacteria</taxon>
        <taxon>Bacillati</taxon>
        <taxon>Bacillota</taxon>
        <taxon>Clostridia</taxon>
        <taxon>Lachnospirales</taxon>
        <taxon>Lachnospiraceae</taxon>
        <taxon>Enterocloster</taxon>
    </lineage>
</organism>
<dbReference type="HAMAP" id="MF_00969">
    <property type="entry name" value="TRCF"/>
    <property type="match status" value="1"/>
</dbReference>
<keyword evidence="8 13" id="KW-0238">DNA-binding</keyword>
<dbReference type="EMBL" id="DWWT01000037">
    <property type="protein sequence ID" value="HJC06174.1"/>
    <property type="molecule type" value="Genomic_DNA"/>
</dbReference>
<dbReference type="Pfam" id="PF02559">
    <property type="entry name" value="CarD_TRCF_RID"/>
    <property type="match status" value="1"/>
</dbReference>
<dbReference type="SMART" id="SM01058">
    <property type="entry name" value="CarD_TRCF"/>
    <property type="match status" value="1"/>
</dbReference>
<evidence type="ECO:0000256" key="4">
    <source>
        <dbReference type="ARBA" id="ARBA00022763"/>
    </source>
</evidence>
<feature type="domain" description="Helicase ATP-binding" evidence="14">
    <location>
        <begin position="675"/>
        <end position="836"/>
    </location>
</feature>
<gene>
    <name evidence="13 16" type="primary">mfd</name>
    <name evidence="16" type="ORF">H9704_08480</name>
</gene>
<dbReference type="SMART" id="SM00487">
    <property type="entry name" value="DEXDc"/>
    <property type="match status" value="1"/>
</dbReference>
<evidence type="ECO:0000256" key="13">
    <source>
        <dbReference type="HAMAP-Rule" id="MF_00969"/>
    </source>
</evidence>
<dbReference type="InterPro" id="IPR003711">
    <property type="entry name" value="CarD-like/TRCF_RID"/>
</dbReference>
<dbReference type="PANTHER" id="PTHR47964:SF1">
    <property type="entry name" value="ATP-DEPENDENT DNA HELICASE HOMOLOG RECG, CHLOROPLASTIC"/>
    <property type="match status" value="1"/>
</dbReference>
<evidence type="ECO:0000256" key="10">
    <source>
        <dbReference type="ARBA" id="ARBA00061104"/>
    </source>
</evidence>
<dbReference type="FunFam" id="3.40.50.300:FF:000546">
    <property type="entry name" value="Transcription-repair-coupling factor"/>
    <property type="match status" value="1"/>
</dbReference>
<dbReference type="EC" id="3.6.4.-" evidence="13"/>
<dbReference type="InterPro" id="IPR027417">
    <property type="entry name" value="P-loop_NTPase"/>
</dbReference>
<evidence type="ECO:0000256" key="11">
    <source>
        <dbReference type="ARBA" id="ARBA00061399"/>
    </source>
</evidence>
<evidence type="ECO:0000256" key="1">
    <source>
        <dbReference type="ARBA" id="ARBA00004496"/>
    </source>
</evidence>
<evidence type="ECO:0000259" key="15">
    <source>
        <dbReference type="PROSITE" id="PS51194"/>
    </source>
</evidence>
<name>A0A9D2SI93_9FIRM</name>
<dbReference type="GO" id="GO:0006355">
    <property type="term" value="P:regulation of DNA-templated transcription"/>
    <property type="evidence" value="ECO:0007669"/>
    <property type="project" value="UniProtKB-UniRule"/>
</dbReference>
<keyword evidence="6" id="KW-0347">Helicase</keyword>
<dbReference type="SUPFAM" id="SSF143517">
    <property type="entry name" value="TRCF domain-like"/>
    <property type="match status" value="1"/>
</dbReference>
<sequence length="1208" mass="137548">MENPLLELQEYENLLQALQEGKGPLQASGCLDSQKVHLMYELGEEGGFHWTLAVTYDEQRAKEIYDDFRNFTKNVWLYPAKDLLFYSADIHGNLMTRQRIGVLRHLMEDAGGVVVTTIDGLMDHLLPLAFLRAQAVTVENGQVIDLERWRDRLVSMGYERAAQVDAMGQFSIRGGIIDIFPLTEEMPVRIELWDDEVDSIRTFDLESQRSVEQLDRITLYPASEVVLSGGQMAAGIRRMKEEEKSYEKALRDQGKREEAARIRGIIEELTDELEAGYRAGGLDGYVKYFCPDTVSFLDYFPAGDSLIFLDEPARLREKGETVEMEFRESMVHRLEKGYLLPGQTELLYPAAQVLAKAQRPYSLLMTGLDQKIPGVKVNGRFSFEVKNVSSYQNSFELLIKDLTRWKKEGYRVVLLSASRTRASRLAGDLREYDLRAYCPDGAEEEQKGEAALPAAEGASAEAADASGMPGASYVPDFRRVKPGEIMVIYGNLHRGFEYPLLKFVFITEGDMFGVEKKKRRRKKTNYRGKAIESFSELSIGDYVVHEEHGLGIYRGIEKVERDHVIKDYIKIEYGDGGKLYLPATRLESIQKYAGAEAKKPKLNKLGGGEWNKTKTKVRGAVQEIARDLVKLYAARQEKTGFQYGEDTVWQKEFEELFPYEETEDQLDAIDAVKHDMESRKIMDRLICGDVGYGKTEVALRAAFKAVQDSKQVVYLVPTTILAQQHYNTFVQRMKNFPVRVDMLSRFCTPAQQKKTLEDLRKGLVDIVIGTHRVLSKDLAFKDLGLLIVDEEQRFGVAHKEKIKHLKENVDVMTLTATPIPRTLHMSLAGIRDMSVLEEPPVDRTPIQTYVMEYNEEMVREAINRELARNGQVYYVYNRVTDIDEVAARVQALVPDAVVTFAHGQMREHELERIMADFINGEIDVLVSTTIIETGLDIPNANTMIIQDADRMGLSQLYQLRGRVGRSNRVSYAFLMYKRDKLLKEEAEKRLQAIREFTELGSGIKIAMRDLEIRGAGNVLGAEQHGHMEAVGYDLYCKMLNEAVLALKGQEQAGASYETSVECDIDAYIPSSYIKNEYQKLDIYKRISAIETEDEYMDMQDELMDRFGDIPRSVDNLLKIAELRSLAHRAFVTEVFVNRQEVRLTMYQKAELQVAAIPELIGKYKGDLKLVPGEAPVFHFVDRKHKNQDSLPMMEKAKELAKALEEIRA</sequence>
<evidence type="ECO:0000256" key="3">
    <source>
        <dbReference type="ARBA" id="ARBA00022741"/>
    </source>
</evidence>
<dbReference type="CDD" id="cd17991">
    <property type="entry name" value="DEXHc_TRCF"/>
    <property type="match status" value="1"/>
</dbReference>
<dbReference type="Gene3D" id="3.40.50.11180">
    <property type="match status" value="1"/>
</dbReference>
<accession>A0A9D2SI93</accession>
<evidence type="ECO:0000256" key="6">
    <source>
        <dbReference type="ARBA" id="ARBA00022806"/>
    </source>
</evidence>